<dbReference type="InterPro" id="IPR001525">
    <property type="entry name" value="C5_MeTfrase"/>
</dbReference>
<evidence type="ECO:0000313" key="5">
    <source>
        <dbReference type="EMBL" id="OIQ75896.1"/>
    </source>
</evidence>
<reference evidence="5" key="1">
    <citation type="submission" date="2016-10" db="EMBL/GenBank/DDBJ databases">
        <title>Sequence of Gallionella enrichment culture.</title>
        <authorList>
            <person name="Poehlein A."/>
            <person name="Muehling M."/>
            <person name="Daniel R."/>
        </authorList>
    </citation>
    <scope>NUCLEOTIDE SEQUENCE</scope>
</reference>
<dbReference type="Gene3D" id="3.90.120.10">
    <property type="entry name" value="DNA Methylase, subunit A, domain 2"/>
    <property type="match status" value="1"/>
</dbReference>
<dbReference type="Pfam" id="PF00145">
    <property type="entry name" value="DNA_methylase"/>
    <property type="match status" value="1"/>
</dbReference>
<organism evidence="5">
    <name type="scientific">mine drainage metagenome</name>
    <dbReference type="NCBI Taxonomy" id="410659"/>
    <lineage>
        <taxon>unclassified sequences</taxon>
        <taxon>metagenomes</taxon>
        <taxon>ecological metagenomes</taxon>
    </lineage>
</organism>
<dbReference type="PRINTS" id="PR00105">
    <property type="entry name" value="C5METTRFRASE"/>
</dbReference>
<gene>
    <name evidence="5" type="primary">haeIIIM</name>
    <name evidence="5" type="ORF">GALL_424300</name>
</gene>
<dbReference type="InterPro" id="IPR029063">
    <property type="entry name" value="SAM-dependent_MTases_sf"/>
</dbReference>
<dbReference type="PROSITE" id="PS00094">
    <property type="entry name" value="C5_MTASE_1"/>
    <property type="match status" value="1"/>
</dbReference>
<dbReference type="PANTHER" id="PTHR10629:SF52">
    <property type="entry name" value="DNA (CYTOSINE-5)-METHYLTRANSFERASE 1"/>
    <property type="match status" value="1"/>
</dbReference>
<dbReference type="EC" id="2.1.1.37" evidence="1"/>
<dbReference type="AlphaFoldDB" id="A0A1J5PY94"/>
<name>A0A1J5PY94_9ZZZZ</name>
<dbReference type="GO" id="GO:0032259">
    <property type="term" value="P:methylation"/>
    <property type="evidence" value="ECO:0007669"/>
    <property type="project" value="UniProtKB-KW"/>
</dbReference>
<dbReference type="GO" id="GO:0003677">
    <property type="term" value="F:DNA binding"/>
    <property type="evidence" value="ECO:0007669"/>
    <property type="project" value="TreeGrafter"/>
</dbReference>
<dbReference type="GO" id="GO:0003886">
    <property type="term" value="F:DNA (cytosine-5-)-methyltransferase activity"/>
    <property type="evidence" value="ECO:0007669"/>
    <property type="project" value="UniProtKB-EC"/>
</dbReference>
<keyword evidence="3 5" id="KW-0808">Transferase</keyword>
<keyword evidence="2 5" id="KW-0489">Methyltransferase</keyword>
<dbReference type="GO" id="GO:0044027">
    <property type="term" value="P:negative regulation of gene expression via chromosomal CpG island methylation"/>
    <property type="evidence" value="ECO:0007669"/>
    <property type="project" value="TreeGrafter"/>
</dbReference>
<evidence type="ECO:0000256" key="2">
    <source>
        <dbReference type="ARBA" id="ARBA00022603"/>
    </source>
</evidence>
<dbReference type="PROSITE" id="PS51679">
    <property type="entry name" value="SAM_MT_C5"/>
    <property type="match status" value="1"/>
</dbReference>
<comment type="caution">
    <text evidence="5">The sequence shown here is derived from an EMBL/GenBank/DDBJ whole genome shotgun (WGS) entry which is preliminary data.</text>
</comment>
<dbReference type="InterPro" id="IPR018117">
    <property type="entry name" value="C5_DNA_meth_AS"/>
</dbReference>
<dbReference type="PANTHER" id="PTHR10629">
    <property type="entry name" value="CYTOSINE-SPECIFIC METHYLTRANSFERASE"/>
    <property type="match status" value="1"/>
</dbReference>
<evidence type="ECO:0000256" key="4">
    <source>
        <dbReference type="ARBA" id="ARBA00022691"/>
    </source>
</evidence>
<dbReference type="NCBIfam" id="TIGR00675">
    <property type="entry name" value="dcm"/>
    <property type="match status" value="1"/>
</dbReference>
<protein>
    <recommendedName>
        <fullName evidence="1">DNA (cytosine-5-)-methyltransferase</fullName>
        <ecNumber evidence="1">2.1.1.37</ecNumber>
    </recommendedName>
</protein>
<accession>A0A1J5PY94</accession>
<dbReference type="InterPro" id="IPR050390">
    <property type="entry name" value="C5-Methyltransferase"/>
</dbReference>
<evidence type="ECO:0000256" key="3">
    <source>
        <dbReference type="ARBA" id="ARBA00022679"/>
    </source>
</evidence>
<proteinExistence type="predicted"/>
<sequence>MNRKPRLTAIDLFCGAGGLSEGFRQAGYTVVAGNDIDAAAGETYKSTHPDAEFILGPIQDVTVERLCKASGLRPGELDVLLGGPPCQAYSVNNHQRGMHDARANLFREYLRIVEGMNPKWVVIENVTGITSIAGGAVVQSIKDELRKLGYEVECRILKAEEYGVPQERRRIVFIGNRLGLPIAFPEPTHGPKESGLEPFTTIWDAIGDLPVLENGGKSKAAPYAAPPCHWFQTYVREAAGQVVTNHEAPRLSAVNEARMKHIPIGGSWRDIPFDLLPAGMKKAKRSDHTKRYGRMRPDGQSCTVLTKCDVHWGAYIHPHQDRAISVREAARIQAFPDTFVFQGSRTEQYMQVGNAVPPLLGRKVAEAVLTITLENSTLRGGRNQNRKAAA</sequence>
<evidence type="ECO:0000256" key="1">
    <source>
        <dbReference type="ARBA" id="ARBA00011975"/>
    </source>
</evidence>
<dbReference type="Gene3D" id="3.40.50.150">
    <property type="entry name" value="Vaccinia Virus protein VP39"/>
    <property type="match status" value="1"/>
</dbReference>
<dbReference type="EMBL" id="MLJW01002023">
    <property type="protein sequence ID" value="OIQ75896.1"/>
    <property type="molecule type" value="Genomic_DNA"/>
</dbReference>
<dbReference type="SUPFAM" id="SSF53335">
    <property type="entry name" value="S-adenosyl-L-methionine-dependent methyltransferases"/>
    <property type="match status" value="1"/>
</dbReference>
<dbReference type="GO" id="GO:0005634">
    <property type="term" value="C:nucleus"/>
    <property type="evidence" value="ECO:0007669"/>
    <property type="project" value="TreeGrafter"/>
</dbReference>
<keyword evidence="4" id="KW-0949">S-adenosyl-L-methionine</keyword>